<dbReference type="PANTHER" id="PTHR17204:SF25">
    <property type="entry name" value="RRM DOMAIN-CONTAINING PROTEIN"/>
    <property type="match status" value="1"/>
</dbReference>
<dbReference type="CDD" id="cd00590">
    <property type="entry name" value="RRM_SF"/>
    <property type="match status" value="1"/>
</dbReference>
<dbReference type="SUPFAM" id="SSF54928">
    <property type="entry name" value="RNA-binding domain, RBD"/>
    <property type="match status" value="1"/>
</dbReference>
<reference evidence="9 10" key="3">
    <citation type="journal article" date="2016" name="Sci. Rep.">
        <title>Genome-wide diversity and gene expression profiling of Babesia microti isolates identify polymorphic genes that mediate host-pathogen interactions.</title>
        <authorList>
            <person name="Silva J.C."/>
            <person name="Cornillot E."/>
            <person name="McCracken C."/>
            <person name="Usmani-Brown S."/>
            <person name="Dwivedi A."/>
            <person name="Ifeonu O.O."/>
            <person name="Crabtree J."/>
            <person name="Gotia H.T."/>
            <person name="Virji A.Z."/>
            <person name="Reynes C."/>
            <person name="Colinge J."/>
            <person name="Kumar V."/>
            <person name="Lawres L."/>
            <person name="Pazzi J.E."/>
            <person name="Pablo J.V."/>
            <person name="Hung C."/>
            <person name="Brancato J."/>
            <person name="Kumari P."/>
            <person name="Orvis J."/>
            <person name="Tretina K."/>
            <person name="Chibucos M."/>
            <person name="Ott S."/>
            <person name="Sadzewicz L."/>
            <person name="Sengamalay N."/>
            <person name="Shetty A.C."/>
            <person name="Su Q."/>
            <person name="Tallon L."/>
            <person name="Fraser C.M."/>
            <person name="Frutos R."/>
            <person name="Molina D.M."/>
            <person name="Krause P.J."/>
            <person name="Ben Mamoun C."/>
        </authorList>
    </citation>
    <scope>NUCLEOTIDE SEQUENCE [LARGE SCALE GENOMIC DNA]</scope>
    <source>
        <strain evidence="9 10">RI</strain>
    </source>
</reference>
<evidence type="ECO:0000313" key="10">
    <source>
        <dbReference type="Proteomes" id="UP000002899"/>
    </source>
</evidence>
<dbReference type="GO" id="GO:0003723">
    <property type="term" value="F:RNA binding"/>
    <property type="evidence" value="ECO:0007669"/>
    <property type="project" value="UniProtKB-UniRule"/>
</dbReference>
<accession>I7I9K6</accession>
<gene>
    <name evidence="9" type="ORF">BmR1_04g05025</name>
</gene>
<dbReference type="InterPro" id="IPR035979">
    <property type="entry name" value="RBD_domain_sf"/>
</dbReference>
<dbReference type="PROSITE" id="PS50102">
    <property type="entry name" value="RRM"/>
    <property type="match status" value="1"/>
</dbReference>
<evidence type="ECO:0000256" key="3">
    <source>
        <dbReference type="ARBA" id="ARBA00022737"/>
    </source>
</evidence>
<protein>
    <submittedName>
        <fullName evidence="9">Squamous cell carcinoma antigen recognized by T-cells 3</fullName>
    </submittedName>
</protein>
<dbReference type="KEGG" id="bmic:BmR1_04g05025"/>
<dbReference type="OrthoDB" id="360390at2759"/>
<feature type="compositionally biased region" description="Polar residues" evidence="7">
    <location>
        <begin position="657"/>
        <end position="671"/>
    </location>
</feature>
<dbReference type="GO" id="GO:0008380">
    <property type="term" value="P:RNA splicing"/>
    <property type="evidence" value="ECO:0007669"/>
    <property type="project" value="UniProtKB-KW"/>
</dbReference>
<dbReference type="InterPro" id="IPR011990">
    <property type="entry name" value="TPR-like_helical_dom_sf"/>
</dbReference>
<dbReference type="GO" id="GO:0006397">
    <property type="term" value="P:mRNA processing"/>
    <property type="evidence" value="ECO:0007669"/>
    <property type="project" value="UniProtKB-KW"/>
</dbReference>
<proteinExistence type="predicted"/>
<keyword evidence="2" id="KW-0507">mRNA processing</keyword>
<dbReference type="Gene3D" id="3.30.70.330">
    <property type="match status" value="1"/>
</dbReference>
<dbReference type="Proteomes" id="UP000002899">
    <property type="component" value="Chromosome IV"/>
</dbReference>
<evidence type="ECO:0000256" key="5">
    <source>
        <dbReference type="ARBA" id="ARBA00023242"/>
    </source>
</evidence>
<feature type="region of interest" description="Disordered" evidence="7">
    <location>
        <begin position="655"/>
        <end position="675"/>
    </location>
</feature>
<reference evidence="9 10" key="1">
    <citation type="journal article" date="2012" name="Nucleic Acids Res.">
        <title>Sequencing of the smallest Apicomplexan genome from the human pathogen Babesia microti.</title>
        <authorList>
            <person name="Cornillot E."/>
            <person name="Hadj-Kaddour K."/>
            <person name="Dassouli A."/>
            <person name="Noel B."/>
            <person name="Ranwez V."/>
            <person name="Vacherie B."/>
            <person name="Augagneur Y."/>
            <person name="Bres V."/>
            <person name="Duclos A."/>
            <person name="Randazzo S."/>
            <person name="Carcy B."/>
            <person name="Debierre-Grockiego F."/>
            <person name="Delbecq S."/>
            <person name="Moubri-Menage K."/>
            <person name="Shams-Eldin H."/>
            <person name="Usmani-Brown S."/>
            <person name="Bringaud F."/>
            <person name="Wincker P."/>
            <person name="Vivares C.P."/>
            <person name="Schwarz R.T."/>
            <person name="Schetters T.P."/>
            <person name="Krause P.J."/>
            <person name="Gorenflot A."/>
            <person name="Berry V."/>
            <person name="Barbe V."/>
            <person name="Ben Mamoun C."/>
        </authorList>
    </citation>
    <scope>NUCLEOTIDE SEQUENCE [LARGE SCALE GENOMIC DNA]</scope>
    <source>
        <strain evidence="9 10">RI</strain>
    </source>
</reference>
<evidence type="ECO:0000259" key="8">
    <source>
        <dbReference type="PROSITE" id="PS50102"/>
    </source>
</evidence>
<dbReference type="InterPro" id="IPR008847">
    <property type="entry name" value="Suf"/>
</dbReference>
<keyword evidence="6" id="KW-0694">RNA-binding</keyword>
<evidence type="ECO:0000256" key="6">
    <source>
        <dbReference type="PROSITE-ProRule" id="PRU00176"/>
    </source>
</evidence>
<keyword evidence="5" id="KW-0539">Nucleus</keyword>
<dbReference type="SMART" id="SM00386">
    <property type="entry name" value="HAT"/>
    <property type="match status" value="3"/>
</dbReference>
<dbReference type="VEuPathDB" id="PiroplasmaDB:BmR1_04g05025"/>
<name>I7I9K6_BABMR</name>
<sequence>MDENSEAVFEYLERSREALCRNPFDMAFYEKAIRASRLSGELESLREFRNMCAEYCAVDENFWLEYIEDERRYLGSTGKLNEEVRKLTNLFEIAVVNCPSTELWNSYSKFLFEVFAMDEQDLVTLGDIRNVYERSLDALGLHALDGPSLWASYRQFESTLLSSQLASNNTAAASEQVKRVRQLFLRQLELPLGGLPDLLDEYRVWEEDLPQEFKHTTTLAENAHRVGHVAWEARKGFEMKAQSEIDEIAEPFALDHVWAQYILFEKSQCPITQRVDPNRGGDLYKAWAARVCVIYHRALEYLGFARWDLWVEYFDFCSTQLHDSIKSLCVARRACRHLPRVFCLWLMQAQALATSGAQIRDITALIGKVNIALSNPSCVSDVLITVSEISPKLRSILEKIYITKEVDPEDIDIGSGTMAFRIELSSMAPKNLQLFMAHLVECRACTGEFWPTLERLVACGINCPKTWSVIARSLYKHSLGAVDGGFIDIVATAEKQFGPDFTRFAQSISTGIHDITPADLATIVYKMGFNKLIGSVSVNDADKAVKDGETIAQNNLRIELLCSDFVRFSKEINCDKAIRVSKLMSGYGIHRSSARAISSSLHWVQAFRMKRHKRRRRLESESENSSDGSQAGSRHIRYLDQSGWYGSPCISPVVRSRSASPETSGSGSPIQPLSPVIAPRQVERVTRATWFGKESVEPSLAPAVIPSKDEQDSSHVQYNNEMGAEINPPKMVVVDRRTDDSMSQRNTLYVTNVVISATSLDIARHVLSHGCQGLVDVRLGKPRPGQQVTFAYVEFLDIDSAKKAKSKLNKTLLSSLPLIVQMSRPKKTSPAYMPNTLFCSAFNIGIPLVRENQGRIKDAILTLIPNSTAVITIRLVLNFDNPMEFKNYCYIDFDTSMDATEALSLNLMKRLVSTSEIILSRSLRSEKPSLDGGKAANDCVVEVCTDTTQTRSTWRI</sequence>
<keyword evidence="3" id="KW-0677">Repeat</keyword>
<evidence type="ECO:0000313" key="9">
    <source>
        <dbReference type="EMBL" id="CCF75204.1"/>
    </source>
</evidence>
<dbReference type="Gene3D" id="1.25.40.10">
    <property type="entry name" value="Tetratricopeptide repeat domain"/>
    <property type="match status" value="2"/>
</dbReference>
<organism evidence="9 10">
    <name type="scientific">Babesia microti (strain RI)</name>
    <dbReference type="NCBI Taxonomy" id="1133968"/>
    <lineage>
        <taxon>Eukaryota</taxon>
        <taxon>Sar</taxon>
        <taxon>Alveolata</taxon>
        <taxon>Apicomplexa</taxon>
        <taxon>Aconoidasida</taxon>
        <taxon>Piroplasmida</taxon>
        <taxon>Babesiidae</taxon>
        <taxon>Babesia</taxon>
    </lineage>
</organism>
<dbReference type="InterPro" id="IPR000504">
    <property type="entry name" value="RRM_dom"/>
</dbReference>
<feature type="region of interest" description="Disordered" evidence="7">
    <location>
        <begin position="614"/>
        <end position="633"/>
    </location>
</feature>
<dbReference type="RefSeq" id="XP_012649612.1">
    <property type="nucleotide sequence ID" value="XM_012794158.1"/>
</dbReference>
<dbReference type="GeneID" id="24425650"/>
<dbReference type="Pfam" id="PF05843">
    <property type="entry name" value="Suf"/>
    <property type="match status" value="1"/>
</dbReference>
<dbReference type="SMART" id="SM00360">
    <property type="entry name" value="RRM"/>
    <property type="match status" value="1"/>
</dbReference>
<evidence type="ECO:0000256" key="2">
    <source>
        <dbReference type="ARBA" id="ARBA00022664"/>
    </source>
</evidence>
<dbReference type="AlphaFoldDB" id="I7I9K6"/>
<evidence type="ECO:0000256" key="1">
    <source>
        <dbReference type="ARBA" id="ARBA00004123"/>
    </source>
</evidence>
<keyword evidence="10" id="KW-1185">Reference proteome</keyword>
<dbReference type="GO" id="GO:0005634">
    <property type="term" value="C:nucleus"/>
    <property type="evidence" value="ECO:0007669"/>
    <property type="project" value="UniProtKB-SubCell"/>
</dbReference>
<comment type="subcellular location">
    <subcellularLocation>
        <location evidence="1">Nucleus</location>
    </subcellularLocation>
</comment>
<dbReference type="SUPFAM" id="SSF48452">
    <property type="entry name" value="TPR-like"/>
    <property type="match status" value="1"/>
</dbReference>
<keyword evidence="4" id="KW-0508">mRNA splicing</keyword>
<dbReference type="InterPro" id="IPR003107">
    <property type="entry name" value="HAT"/>
</dbReference>
<reference evidence="9 10" key="2">
    <citation type="journal article" date="2013" name="PLoS ONE">
        <title>Whole genome mapping and re-organization of the nuclear and mitochondrial genomes of Babesia microti isolates.</title>
        <authorList>
            <person name="Cornillot E."/>
            <person name="Dassouli A."/>
            <person name="Garg A."/>
            <person name="Pachikara N."/>
            <person name="Randazzo S."/>
            <person name="Depoix D."/>
            <person name="Carcy B."/>
            <person name="Delbecq S."/>
            <person name="Frutos R."/>
            <person name="Silva J.C."/>
            <person name="Sutton R."/>
            <person name="Krause P.J."/>
            <person name="Mamoun C.B."/>
        </authorList>
    </citation>
    <scope>NUCLEOTIDE SEQUENCE [LARGE SCALE GENOMIC DNA]</scope>
    <source>
        <strain evidence="9 10">RI</strain>
    </source>
</reference>
<evidence type="ECO:0000256" key="7">
    <source>
        <dbReference type="SAM" id="MobiDB-lite"/>
    </source>
</evidence>
<evidence type="ECO:0000256" key="4">
    <source>
        <dbReference type="ARBA" id="ARBA00023187"/>
    </source>
</evidence>
<dbReference type="EMBL" id="LN871599">
    <property type="protein sequence ID" value="CCF75204.1"/>
    <property type="molecule type" value="Genomic_DNA"/>
</dbReference>
<dbReference type="PANTHER" id="PTHR17204">
    <property type="entry name" value="PRE-MRNA PROCESSING PROTEIN PRP39-RELATED"/>
    <property type="match status" value="1"/>
</dbReference>
<feature type="domain" description="RRM" evidence="8">
    <location>
        <begin position="746"/>
        <end position="825"/>
    </location>
</feature>
<dbReference type="InterPro" id="IPR012677">
    <property type="entry name" value="Nucleotide-bd_a/b_plait_sf"/>
</dbReference>